<reference evidence="2 3" key="1">
    <citation type="journal article" date="2012" name="J. Bacteriol.">
        <title>Genome sequences of type strains of seven species of the marine bacterium Pseudoalteromonas.</title>
        <authorList>
            <person name="Xie B.B."/>
            <person name="Shu Y.L."/>
            <person name="Qin Q.L."/>
            <person name="Rong J.C."/>
            <person name="Zhang X.Y."/>
            <person name="Chen X.L."/>
            <person name="Shi M."/>
            <person name="He H.L."/>
            <person name="Zhou B.C."/>
            <person name="Zhang Y.Z."/>
        </authorList>
    </citation>
    <scope>NUCLEOTIDE SEQUENCE [LARGE SCALE GENOMIC DNA]</scope>
    <source>
        <strain evidence="2 3">A 37-1-2</strain>
    </source>
</reference>
<dbReference type="EMBL" id="CP011025">
    <property type="protein sequence ID" value="ATC85695.1"/>
    <property type="molecule type" value="Genomic_DNA"/>
</dbReference>
<dbReference type="AlphaFoldDB" id="A0A290S1X3"/>
<dbReference type="Pfam" id="PF17680">
    <property type="entry name" value="FlgO"/>
    <property type="match status" value="1"/>
</dbReference>
<dbReference type="OrthoDB" id="6116374at2"/>
<organism evidence="2 3">
    <name type="scientific">Pseudoalteromonas arctica A 37-1-2</name>
    <dbReference type="NCBI Taxonomy" id="1117313"/>
    <lineage>
        <taxon>Bacteria</taxon>
        <taxon>Pseudomonadati</taxon>
        <taxon>Pseudomonadota</taxon>
        <taxon>Gammaproteobacteria</taxon>
        <taxon>Alteromonadales</taxon>
        <taxon>Pseudoalteromonadaceae</taxon>
        <taxon>Pseudoalteromonas</taxon>
    </lineage>
</organism>
<sequence length="224" mass="25063">MSYILITIVGFTTLIGLTGCSMTHNNEHNENTTRTDYTVNGGNDQLNIAYSNQAIQSQVEYDPSQQFTPLKHHKTLANYVEQMALDLVDTLEFESDTDTNINIAVTTLVDLDSSLTKSNQLGNQISETLIHQLQKFGYGVVDFKTTQTIDVNSRGDFAFSRDIEKLSEEQMASHVLAGTLIYRHDAVVVNTRVINAHTKKIVASSRKLIPIYVLNKEDIYLSSN</sequence>
<accession>A0A290S1X3</accession>
<dbReference type="InterPro" id="IPR041215">
    <property type="entry name" value="FlgO_dom"/>
</dbReference>
<gene>
    <name evidence="2" type="ORF">PARC_a1025</name>
</gene>
<dbReference type="RefSeq" id="WP_010553227.1">
    <property type="nucleotide sequence ID" value="NZ_CP011025.1"/>
</dbReference>
<dbReference type="KEGG" id="part:PARC_a1025"/>
<evidence type="ECO:0000313" key="3">
    <source>
        <dbReference type="Proteomes" id="UP000016505"/>
    </source>
</evidence>
<feature type="domain" description="FlgO" evidence="1">
    <location>
        <begin position="81"/>
        <end position="213"/>
    </location>
</feature>
<name>A0A290S1X3_9GAMM</name>
<evidence type="ECO:0000313" key="2">
    <source>
        <dbReference type="EMBL" id="ATC85695.1"/>
    </source>
</evidence>
<evidence type="ECO:0000259" key="1">
    <source>
        <dbReference type="Pfam" id="PF17680"/>
    </source>
</evidence>
<protein>
    <recommendedName>
        <fullName evidence="1">FlgO domain-containing protein</fullName>
    </recommendedName>
</protein>
<dbReference type="Proteomes" id="UP000016505">
    <property type="component" value="Chromosome I"/>
</dbReference>
<proteinExistence type="predicted"/>